<reference evidence="3" key="1">
    <citation type="submission" date="2025-08" db="UniProtKB">
        <authorList>
            <consortium name="RefSeq"/>
        </authorList>
    </citation>
    <scope>IDENTIFICATION</scope>
    <source>
        <tissue evidence="3">Whole organism</tissue>
    </source>
</reference>
<keyword evidence="2" id="KW-1185">Reference proteome</keyword>
<feature type="region of interest" description="Disordered" evidence="1">
    <location>
        <begin position="1"/>
        <end position="79"/>
    </location>
</feature>
<organism evidence="2 3">
    <name type="scientific">Hyalella azteca</name>
    <name type="common">Amphipod</name>
    <dbReference type="NCBI Taxonomy" id="294128"/>
    <lineage>
        <taxon>Eukaryota</taxon>
        <taxon>Metazoa</taxon>
        <taxon>Ecdysozoa</taxon>
        <taxon>Arthropoda</taxon>
        <taxon>Crustacea</taxon>
        <taxon>Multicrustacea</taxon>
        <taxon>Malacostraca</taxon>
        <taxon>Eumalacostraca</taxon>
        <taxon>Peracarida</taxon>
        <taxon>Amphipoda</taxon>
        <taxon>Senticaudata</taxon>
        <taxon>Talitrida</taxon>
        <taxon>Talitroidea</taxon>
        <taxon>Hyalellidae</taxon>
        <taxon>Hyalella</taxon>
    </lineage>
</organism>
<evidence type="ECO:0000256" key="1">
    <source>
        <dbReference type="SAM" id="MobiDB-lite"/>
    </source>
</evidence>
<gene>
    <name evidence="3" type="primary">LOC125179543</name>
</gene>
<dbReference type="AlphaFoldDB" id="A0A979FWD3"/>
<protein>
    <submittedName>
        <fullName evidence="3">Uncharacterized protein LOC125179543</fullName>
    </submittedName>
</protein>
<dbReference type="KEGG" id="hazt:125179543"/>
<dbReference type="Proteomes" id="UP000694843">
    <property type="component" value="Unplaced"/>
</dbReference>
<sequence length="123" mass="13332">MVMGDISHTDISASESEKKKGLTGSTHFSGSGVSQLVQEQHTFQVTNRSQVPGVNRVESSSDESDHIEGDRLSDLARPLTSRTGLLARKIENPSNSSCTCCPDHKQDIFASHPPLVENPNWTG</sequence>
<dbReference type="RefSeq" id="XP_047741570.1">
    <property type="nucleotide sequence ID" value="XM_047885614.1"/>
</dbReference>
<proteinExistence type="predicted"/>
<evidence type="ECO:0000313" key="2">
    <source>
        <dbReference type="Proteomes" id="UP000694843"/>
    </source>
</evidence>
<evidence type="ECO:0000313" key="3">
    <source>
        <dbReference type="RefSeq" id="XP_047741570.1"/>
    </source>
</evidence>
<dbReference type="GeneID" id="125179543"/>
<name>A0A979FWD3_HYAAZ</name>
<feature type="compositionally biased region" description="Basic and acidic residues" evidence="1">
    <location>
        <begin position="63"/>
        <end position="74"/>
    </location>
</feature>
<feature type="compositionally biased region" description="Polar residues" evidence="1">
    <location>
        <begin position="23"/>
        <end position="52"/>
    </location>
</feature>
<accession>A0A979FWD3</accession>